<comment type="caution">
    <text evidence="1">The sequence shown here is derived from an EMBL/GenBank/DDBJ whole genome shotgun (WGS) entry which is preliminary data.</text>
</comment>
<protein>
    <submittedName>
        <fullName evidence="1">Uncharacterized protein</fullName>
    </submittedName>
</protein>
<evidence type="ECO:0000313" key="2">
    <source>
        <dbReference type="Proteomes" id="UP000005025"/>
    </source>
</evidence>
<dbReference type="HOGENOM" id="CLU_3235221_0_0_9"/>
<dbReference type="EMBL" id="AGRJ01000066">
    <property type="protein sequence ID" value="EHO53208.1"/>
    <property type="molecule type" value="Genomic_DNA"/>
</dbReference>
<sequence length="43" mass="4632">MRSRSWGCKAGAGGKLLFKHLFGDIAETCYTKQKAAPKLGSAF</sequence>
<dbReference type="STRING" id="797516.HMPREF9104_00637"/>
<accession>H1LDG9</accession>
<dbReference type="Proteomes" id="UP000005025">
    <property type="component" value="Unassembled WGS sequence"/>
</dbReference>
<name>H1LDG9_9LACO</name>
<dbReference type="AlphaFoldDB" id="H1LDG9"/>
<reference evidence="1 2" key="1">
    <citation type="submission" date="2011-09" db="EMBL/GenBank/DDBJ databases">
        <authorList>
            <person name="Weinstock G."/>
            <person name="Sodergren E."/>
            <person name="Clifton S."/>
            <person name="Fulton L."/>
            <person name="Fulton B."/>
            <person name="Courtney L."/>
            <person name="Fronick C."/>
            <person name="Harrison M."/>
            <person name="Strong C."/>
            <person name="Farmer C."/>
            <person name="Delahaunty K."/>
            <person name="Markovic C."/>
            <person name="Hall O."/>
            <person name="Minx P."/>
            <person name="Tomlinson C."/>
            <person name="Mitreva M."/>
            <person name="Hou S."/>
            <person name="Chen J."/>
            <person name="Wollam A."/>
            <person name="Pepin K.H."/>
            <person name="Johnson M."/>
            <person name="Bhonagiri V."/>
            <person name="Zhang X."/>
            <person name="Suruliraj S."/>
            <person name="Warren W."/>
            <person name="Chinwalla A."/>
            <person name="Mardis E.R."/>
            <person name="Wilson R.K."/>
        </authorList>
    </citation>
    <scope>NUCLEOTIDE SEQUENCE [LARGE SCALE GENOMIC DNA]</scope>
    <source>
        <strain evidence="1 2">F0435</strain>
    </source>
</reference>
<organism evidence="1 2">
    <name type="scientific">Lentilactobacillus kisonensis F0435</name>
    <dbReference type="NCBI Taxonomy" id="797516"/>
    <lineage>
        <taxon>Bacteria</taxon>
        <taxon>Bacillati</taxon>
        <taxon>Bacillota</taxon>
        <taxon>Bacilli</taxon>
        <taxon>Lactobacillales</taxon>
        <taxon>Lactobacillaceae</taxon>
        <taxon>Lentilactobacillus</taxon>
    </lineage>
</organism>
<proteinExistence type="predicted"/>
<evidence type="ECO:0000313" key="1">
    <source>
        <dbReference type="EMBL" id="EHO53208.1"/>
    </source>
</evidence>
<gene>
    <name evidence="1" type="ORF">HMPREF9104_00637</name>
</gene>